<sequence length="195" mass="21439">MMNSKGKAQANSISLDHFLQMGRQASGLSDELDVLKWYGLTRSAINNCRQRGHVPYSTLIPALLDKHMSIDWMLKPEGGLRVPEYVVSENLVAASATNERGTYASGANARGKAKPSKQTQQGDSVQSSGEFGKAVAYFYALLTRHHAQTSAENLELLWAAYRAFPQASELRTQVLESLAATLAGQERTRAARQQR</sequence>
<organism evidence="2 3">
    <name type="scientific">Aliidiomarina haloalkalitolerans</name>
    <dbReference type="NCBI Taxonomy" id="859059"/>
    <lineage>
        <taxon>Bacteria</taxon>
        <taxon>Pseudomonadati</taxon>
        <taxon>Pseudomonadota</taxon>
        <taxon>Gammaproteobacteria</taxon>
        <taxon>Alteromonadales</taxon>
        <taxon>Idiomarinaceae</taxon>
        <taxon>Aliidiomarina</taxon>
    </lineage>
</organism>
<gene>
    <name evidence="2" type="ORF">CWE06_04105</name>
</gene>
<name>A0A432VZE1_9GAMM</name>
<evidence type="ECO:0000313" key="3">
    <source>
        <dbReference type="Proteomes" id="UP000288212"/>
    </source>
</evidence>
<feature type="compositionally biased region" description="Polar residues" evidence="1">
    <location>
        <begin position="116"/>
        <end position="127"/>
    </location>
</feature>
<protein>
    <recommendedName>
        <fullName evidence="4">Bacteriophage CI repressor</fullName>
    </recommendedName>
</protein>
<reference evidence="2 3" key="1">
    <citation type="journal article" date="2011" name="Front. Microbiol.">
        <title>Genomic signatures of strain selection and enhancement in Bacillus atrophaeus var. globigii, a historical biowarfare simulant.</title>
        <authorList>
            <person name="Gibbons H.S."/>
            <person name="Broomall S.M."/>
            <person name="McNew L.A."/>
            <person name="Daligault H."/>
            <person name="Chapman C."/>
            <person name="Bruce D."/>
            <person name="Karavis M."/>
            <person name="Krepps M."/>
            <person name="McGregor P.A."/>
            <person name="Hong C."/>
            <person name="Park K.H."/>
            <person name="Akmal A."/>
            <person name="Feldman A."/>
            <person name="Lin J.S."/>
            <person name="Chang W.E."/>
            <person name="Higgs B.W."/>
            <person name="Demirev P."/>
            <person name="Lindquist J."/>
            <person name="Liem A."/>
            <person name="Fochler E."/>
            <person name="Read T.D."/>
            <person name="Tapia R."/>
            <person name="Johnson S."/>
            <person name="Bishop-Lilly K.A."/>
            <person name="Detter C."/>
            <person name="Han C."/>
            <person name="Sozhamannan S."/>
            <person name="Rosenzweig C.N."/>
            <person name="Skowronski E.W."/>
        </authorList>
    </citation>
    <scope>NUCLEOTIDE SEQUENCE [LARGE SCALE GENOMIC DNA]</scope>
    <source>
        <strain evidence="2 3">AK5</strain>
    </source>
</reference>
<keyword evidence="3" id="KW-1185">Reference proteome</keyword>
<dbReference type="GO" id="GO:0003677">
    <property type="term" value="F:DNA binding"/>
    <property type="evidence" value="ECO:0007669"/>
    <property type="project" value="InterPro"/>
</dbReference>
<evidence type="ECO:0000256" key="1">
    <source>
        <dbReference type="SAM" id="MobiDB-lite"/>
    </source>
</evidence>
<evidence type="ECO:0008006" key="4">
    <source>
        <dbReference type="Google" id="ProtNLM"/>
    </source>
</evidence>
<dbReference type="Proteomes" id="UP000288212">
    <property type="component" value="Unassembled WGS sequence"/>
</dbReference>
<comment type="caution">
    <text evidence="2">The sequence shown here is derived from an EMBL/GenBank/DDBJ whole genome shotgun (WGS) entry which is preliminary data.</text>
</comment>
<accession>A0A432VZE1</accession>
<dbReference type="AlphaFoldDB" id="A0A432VZE1"/>
<dbReference type="Gene3D" id="1.10.260.40">
    <property type="entry name" value="lambda repressor-like DNA-binding domains"/>
    <property type="match status" value="1"/>
</dbReference>
<dbReference type="EMBL" id="PIPI01000001">
    <property type="protein sequence ID" value="RUO22023.1"/>
    <property type="molecule type" value="Genomic_DNA"/>
</dbReference>
<feature type="region of interest" description="Disordered" evidence="1">
    <location>
        <begin position="103"/>
        <end position="127"/>
    </location>
</feature>
<evidence type="ECO:0000313" key="2">
    <source>
        <dbReference type="EMBL" id="RUO22023.1"/>
    </source>
</evidence>
<dbReference type="InterPro" id="IPR010982">
    <property type="entry name" value="Lambda_DNA-bd_dom_sf"/>
</dbReference>
<dbReference type="OrthoDB" id="6401311at2"/>
<proteinExistence type="predicted"/>
<dbReference type="RefSeq" id="WP_126791389.1">
    <property type="nucleotide sequence ID" value="NZ_PIPI01000001.1"/>
</dbReference>